<gene>
    <name evidence="1" type="ORF">SPRG_09715</name>
</gene>
<dbReference type="InterPro" id="IPR036866">
    <property type="entry name" value="RibonucZ/Hydroxyglut_hydro"/>
</dbReference>
<name>A0A067C742_SAPPC</name>
<dbReference type="Gene3D" id="3.60.15.10">
    <property type="entry name" value="Ribonuclease Z/Hydroxyacylglutathione hydrolase-like"/>
    <property type="match status" value="1"/>
</dbReference>
<organism evidence="1 2">
    <name type="scientific">Saprolegnia parasitica (strain CBS 223.65)</name>
    <dbReference type="NCBI Taxonomy" id="695850"/>
    <lineage>
        <taxon>Eukaryota</taxon>
        <taxon>Sar</taxon>
        <taxon>Stramenopiles</taxon>
        <taxon>Oomycota</taxon>
        <taxon>Saprolegniomycetes</taxon>
        <taxon>Saprolegniales</taxon>
        <taxon>Saprolegniaceae</taxon>
        <taxon>Saprolegnia</taxon>
    </lineage>
</organism>
<accession>A0A067C742</accession>
<evidence type="ECO:0000313" key="1">
    <source>
        <dbReference type="EMBL" id="KDO24985.1"/>
    </source>
</evidence>
<dbReference type="Proteomes" id="UP000030745">
    <property type="component" value="Unassembled WGS sequence"/>
</dbReference>
<reference evidence="1 2" key="1">
    <citation type="journal article" date="2013" name="PLoS Genet.">
        <title>Distinctive expansion of potential virulence genes in the genome of the oomycete fish pathogen Saprolegnia parasitica.</title>
        <authorList>
            <person name="Jiang R.H."/>
            <person name="de Bruijn I."/>
            <person name="Haas B.J."/>
            <person name="Belmonte R."/>
            <person name="Lobach L."/>
            <person name="Christie J."/>
            <person name="van den Ackerveken G."/>
            <person name="Bottin A."/>
            <person name="Bulone V."/>
            <person name="Diaz-Moreno S.M."/>
            <person name="Dumas B."/>
            <person name="Fan L."/>
            <person name="Gaulin E."/>
            <person name="Govers F."/>
            <person name="Grenville-Briggs L.J."/>
            <person name="Horner N.R."/>
            <person name="Levin J.Z."/>
            <person name="Mammella M."/>
            <person name="Meijer H.J."/>
            <person name="Morris P."/>
            <person name="Nusbaum C."/>
            <person name="Oome S."/>
            <person name="Phillips A.J."/>
            <person name="van Rooyen D."/>
            <person name="Rzeszutek E."/>
            <person name="Saraiva M."/>
            <person name="Secombes C.J."/>
            <person name="Seidl M.F."/>
            <person name="Snel B."/>
            <person name="Stassen J.H."/>
            <person name="Sykes S."/>
            <person name="Tripathy S."/>
            <person name="van den Berg H."/>
            <person name="Vega-Arreguin J.C."/>
            <person name="Wawra S."/>
            <person name="Young S.K."/>
            <person name="Zeng Q."/>
            <person name="Dieguez-Uribeondo J."/>
            <person name="Russ C."/>
            <person name="Tyler B.M."/>
            <person name="van West P."/>
        </authorList>
    </citation>
    <scope>NUCLEOTIDE SEQUENCE [LARGE SCALE GENOMIC DNA]</scope>
    <source>
        <strain evidence="1 2">CBS 223.65</strain>
    </source>
</reference>
<evidence type="ECO:0000313" key="2">
    <source>
        <dbReference type="Proteomes" id="UP000030745"/>
    </source>
</evidence>
<dbReference type="VEuPathDB" id="FungiDB:SPRG_09715"/>
<protein>
    <submittedName>
        <fullName evidence="1">Uncharacterized protein</fullName>
    </submittedName>
</protein>
<sequence length="122" mass="13203">MAFVTLPFLDDNYELRLLAHRQGVGDCALVDPAAPYALLDVGREVTLRYRNGHTYIWTTPKHFSHAGGNKILDTSSSPSSPRGTQTGACSLRIETLQCDTIGHLGYHVTAPGKSKDEGCLCG</sequence>
<dbReference type="EMBL" id="KK583236">
    <property type="protein sequence ID" value="KDO24985.1"/>
    <property type="molecule type" value="Genomic_DNA"/>
</dbReference>
<dbReference type="RefSeq" id="XP_012204254.1">
    <property type="nucleotide sequence ID" value="XM_012348864.1"/>
</dbReference>
<dbReference type="STRING" id="695850.A0A067C742"/>
<proteinExistence type="predicted"/>
<dbReference type="KEGG" id="spar:SPRG_09715"/>
<dbReference type="AlphaFoldDB" id="A0A067C742"/>
<dbReference type="GeneID" id="24131866"/>
<keyword evidence="2" id="KW-1185">Reference proteome</keyword>